<comment type="subcellular location">
    <subcellularLocation>
        <location evidence="1">Membrane</location>
        <topology evidence="1">Multi-pass membrane protein</topology>
    </subcellularLocation>
</comment>
<evidence type="ECO:0000256" key="7">
    <source>
        <dbReference type="SAM" id="Phobius"/>
    </source>
</evidence>
<keyword evidence="2 7" id="KW-0812">Transmembrane</keyword>
<feature type="transmembrane region" description="Helical" evidence="7">
    <location>
        <begin position="276"/>
        <end position="298"/>
    </location>
</feature>
<keyword evidence="4 7" id="KW-0472">Membrane</keyword>
<feature type="transmembrane region" description="Helical" evidence="7">
    <location>
        <begin position="135"/>
        <end position="157"/>
    </location>
</feature>
<comment type="similarity">
    <text evidence="5">Belongs to the SAT4 family.</text>
</comment>
<feature type="region of interest" description="Disordered" evidence="6">
    <location>
        <begin position="674"/>
        <end position="722"/>
    </location>
</feature>
<dbReference type="Proteomes" id="UP001642406">
    <property type="component" value="Unassembled WGS sequence"/>
</dbReference>
<keyword evidence="10" id="KW-1185">Reference proteome</keyword>
<dbReference type="InterPro" id="IPR049326">
    <property type="entry name" value="Rhodopsin_dom_fungi"/>
</dbReference>
<reference evidence="9 10" key="1">
    <citation type="submission" date="2024-01" db="EMBL/GenBank/DDBJ databases">
        <authorList>
            <person name="Allen C."/>
            <person name="Tagirdzhanova G."/>
        </authorList>
    </citation>
    <scope>NUCLEOTIDE SEQUENCE [LARGE SCALE GENOMIC DNA]</scope>
</reference>
<gene>
    <name evidence="9" type="ORF">SBRCBS47491_006440</name>
</gene>
<feature type="region of interest" description="Disordered" evidence="6">
    <location>
        <begin position="1"/>
        <end position="24"/>
    </location>
</feature>
<accession>A0ABP0C5G4</accession>
<feature type="transmembrane region" description="Helical" evidence="7">
    <location>
        <begin position="83"/>
        <end position="106"/>
    </location>
</feature>
<feature type="compositionally biased region" description="Low complexity" evidence="6">
    <location>
        <begin position="510"/>
        <end position="520"/>
    </location>
</feature>
<evidence type="ECO:0000313" key="10">
    <source>
        <dbReference type="Proteomes" id="UP001642406"/>
    </source>
</evidence>
<evidence type="ECO:0000313" key="9">
    <source>
        <dbReference type="EMBL" id="CAK7227058.1"/>
    </source>
</evidence>
<evidence type="ECO:0000256" key="5">
    <source>
        <dbReference type="ARBA" id="ARBA00038359"/>
    </source>
</evidence>
<feature type="transmembrane region" description="Helical" evidence="7">
    <location>
        <begin position="49"/>
        <end position="71"/>
    </location>
</feature>
<feature type="region of interest" description="Disordered" evidence="6">
    <location>
        <begin position="626"/>
        <end position="657"/>
    </location>
</feature>
<sequence>MASPPDSTIMNGTGGIYNSTDGQDTNSTINSTVPYLYHHPHHGEYGGSINLVGVLIGILLPHTVCTLFVLARAGSRGFLLRKWFIDDSLVVAAWLCSTAVCVVYSMSSIQMHSGRDRTRDQSHSETLEAYLLRTYLGLIFYQLCLCLTKLSILALYLRMFAAVYASETAAATRDSAASSSTTTLRRHHLRERRLAWATVAIVIAYGVPLLWMSIMQCYPTSSPPSFFGRDVAICFSFTPLLIASASLHTATDAWLIILVVPFVLTRLRFLPRSQRWALAGVLSLSVFVIAASLTRLQLSLHANWRPSMPSSSSSSSGTPTSTTPTGPARANTLGFFVMTVLECDIALICASAPTLRPLLARIAPRLGLGDDSGPFDRRSGVSGVGLRGSRPNRRSLFHPHGQHEDEDSEDLTSVVSYHGYPWAARDGSAAPSRSQSRRKPEKTAPVQVVEGKNSEQTLKSGLAEASGSNTADIAPKEAGTAGSPDGPSRPVRIFSRPGAPHRTPTDHSLRSLPRSLPQSRDGAVTPGSGVLTRRPSSVFFYENSDFYDPYFSTPGSPVTTPGGGPVAELAKGTKRAGVPGAGIGLGIVLHPRGAEMSLGQLHENGSQESFVMGLNDPASPTRLTRLTGVSGYSGETYTEEGPGGSEPGDLKKAKSGSDIDEYELADLARKSININKTETSFLDDETDNDDSGRETPRDSAVPGHPTSPPSAKPSPTVHDKSI</sequence>
<feature type="transmembrane region" description="Helical" evidence="7">
    <location>
        <begin position="194"/>
        <end position="215"/>
    </location>
</feature>
<organism evidence="9 10">
    <name type="scientific">Sporothrix bragantina</name>
    <dbReference type="NCBI Taxonomy" id="671064"/>
    <lineage>
        <taxon>Eukaryota</taxon>
        <taxon>Fungi</taxon>
        <taxon>Dikarya</taxon>
        <taxon>Ascomycota</taxon>
        <taxon>Pezizomycotina</taxon>
        <taxon>Sordariomycetes</taxon>
        <taxon>Sordariomycetidae</taxon>
        <taxon>Ophiostomatales</taxon>
        <taxon>Ophiostomataceae</taxon>
        <taxon>Sporothrix</taxon>
    </lineage>
</organism>
<dbReference type="Gene3D" id="1.20.1070.10">
    <property type="entry name" value="Rhodopsin 7-helix transmembrane proteins"/>
    <property type="match status" value="1"/>
</dbReference>
<name>A0ABP0C5G4_9PEZI</name>
<proteinExistence type="inferred from homology"/>
<evidence type="ECO:0000259" key="8">
    <source>
        <dbReference type="Pfam" id="PF20684"/>
    </source>
</evidence>
<dbReference type="EMBL" id="CAWUHC010000063">
    <property type="protein sequence ID" value="CAK7227058.1"/>
    <property type="molecule type" value="Genomic_DNA"/>
</dbReference>
<feature type="domain" description="Rhodopsin" evidence="8">
    <location>
        <begin position="72"/>
        <end position="361"/>
    </location>
</feature>
<feature type="region of interest" description="Disordered" evidence="6">
    <location>
        <begin position="370"/>
        <end position="529"/>
    </location>
</feature>
<feature type="transmembrane region" description="Helical" evidence="7">
    <location>
        <begin position="235"/>
        <end position="264"/>
    </location>
</feature>
<dbReference type="PANTHER" id="PTHR33048:SF47">
    <property type="entry name" value="INTEGRAL MEMBRANE PROTEIN-RELATED"/>
    <property type="match status" value="1"/>
</dbReference>
<dbReference type="PANTHER" id="PTHR33048">
    <property type="entry name" value="PTH11-LIKE INTEGRAL MEMBRANE PROTEIN (AFU_ORTHOLOGUE AFUA_5G11245)"/>
    <property type="match status" value="1"/>
</dbReference>
<evidence type="ECO:0000256" key="6">
    <source>
        <dbReference type="SAM" id="MobiDB-lite"/>
    </source>
</evidence>
<evidence type="ECO:0000256" key="2">
    <source>
        <dbReference type="ARBA" id="ARBA00022692"/>
    </source>
</evidence>
<keyword evidence="3 7" id="KW-1133">Transmembrane helix</keyword>
<evidence type="ECO:0000256" key="4">
    <source>
        <dbReference type="ARBA" id="ARBA00023136"/>
    </source>
</evidence>
<dbReference type="InterPro" id="IPR052337">
    <property type="entry name" value="SAT4-like"/>
</dbReference>
<evidence type="ECO:0000256" key="1">
    <source>
        <dbReference type="ARBA" id="ARBA00004141"/>
    </source>
</evidence>
<dbReference type="Pfam" id="PF20684">
    <property type="entry name" value="Fung_rhodopsin"/>
    <property type="match status" value="1"/>
</dbReference>
<protein>
    <recommendedName>
        <fullName evidence="8">Rhodopsin domain-containing protein</fullName>
    </recommendedName>
</protein>
<comment type="caution">
    <text evidence="9">The sequence shown here is derived from an EMBL/GenBank/DDBJ whole genome shotgun (WGS) entry which is preliminary data.</text>
</comment>
<evidence type="ECO:0000256" key="3">
    <source>
        <dbReference type="ARBA" id="ARBA00022989"/>
    </source>
</evidence>
<feature type="compositionally biased region" description="Basic and acidic residues" evidence="6">
    <location>
        <begin position="648"/>
        <end position="657"/>
    </location>
</feature>